<evidence type="ECO:0000256" key="2">
    <source>
        <dbReference type="ARBA" id="ARBA00022448"/>
    </source>
</evidence>
<evidence type="ECO:0000313" key="8">
    <source>
        <dbReference type="Proteomes" id="UP000077755"/>
    </source>
</evidence>
<reference evidence="7" key="1">
    <citation type="journal article" date="2016" name="Nat. Genet.">
        <title>A high-quality carrot genome assembly provides new insights into carotenoid accumulation and asterid genome evolution.</title>
        <authorList>
            <person name="Iorizzo M."/>
            <person name="Ellison S."/>
            <person name="Senalik D."/>
            <person name="Zeng P."/>
            <person name="Satapoomin P."/>
            <person name="Huang J."/>
            <person name="Bowman M."/>
            <person name="Iovene M."/>
            <person name="Sanseverino W."/>
            <person name="Cavagnaro P."/>
            <person name="Yildiz M."/>
            <person name="Macko-Podgorni A."/>
            <person name="Moranska E."/>
            <person name="Grzebelus E."/>
            <person name="Grzebelus D."/>
            <person name="Ashrafi H."/>
            <person name="Zheng Z."/>
            <person name="Cheng S."/>
            <person name="Spooner D."/>
            <person name="Van Deynze A."/>
            <person name="Simon P."/>
        </authorList>
    </citation>
    <scope>NUCLEOTIDE SEQUENCE</scope>
    <source>
        <tissue evidence="7">Leaf</tissue>
    </source>
</reference>
<keyword evidence="5" id="KW-0472">Membrane</keyword>
<evidence type="ECO:0000256" key="1">
    <source>
        <dbReference type="ARBA" id="ARBA00004141"/>
    </source>
</evidence>
<protein>
    <submittedName>
        <fullName evidence="7">Uncharacterized protein</fullName>
    </submittedName>
</protein>
<proteinExistence type="inferred from homology"/>
<dbReference type="GO" id="GO:0005886">
    <property type="term" value="C:plasma membrane"/>
    <property type="evidence" value="ECO:0007669"/>
    <property type="project" value="TreeGrafter"/>
</dbReference>
<sequence length="506" mass="56069">MAGHNVRDPLMNVEYHEKCPGCQVDQQKAAQHGHLPISRLFTVFIAVLTTAMQVSSLFPFIYFMVQDFNIAKQEEDISYYAGFVGSSYMLGRALTSVFWGKVADRYGRKPVIIIGTSTIVIFNTLFGLSINYWMAVIMRFLLGSLNGLLGPIRAYTFEILQEEHHALGQSIVAASWGTGLILGPALGGFLAKPADNFPHLFSPRSIFARFPYFLPCLALSLFALVVVIASLWLPETLHNHDLRKIPSDDPIVDLEISALVESDATVCTHEKKKSKSKESLYSNWPLMSSILVYCVFSIHEMAYLEIFPLWAESPRRLGGLSYSTINVGEVLAISGITYSLIILMVISLEYWSGLGLLLFELYLYPKLEKKVGCILITRISAVVSIPLLTSYTYIAMLSGILLSISINCASLFKNVLSEFIVTGLFILQNRAVDQHQRGTANGIAMAFMSLSKAIGPAIGGALLSWAQGRRDVAFLPGPQMVWFILNIVQAIGVTMTFKPFLVERPL</sequence>
<dbReference type="Gramene" id="KZM83239">
    <property type="protein sequence ID" value="KZM83239"/>
    <property type="gene ID" value="DCAR_030808"/>
</dbReference>
<dbReference type="PANTHER" id="PTHR23504">
    <property type="entry name" value="MAJOR FACILITATOR SUPERFAMILY DOMAIN-CONTAINING PROTEIN 10"/>
    <property type="match status" value="1"/>
</dbReference>
<dbReference type="SUPFAM" id="SSF103473">
    <property type="entry name" value="MFS general substrate transporter"/>
    <property type="match status" value="1"/>
</dbReference>
<accession>A0A175YI84</accession>
<dbReference type="PANTHER" id="PTHR23504:SF114">
    <property type="entry name" value="PROTEIN ZINC INDUCED FACILITATOR-LIKE 1"/>
    <property type="match status" value="1"/>
</dbReference>
<dbReference type="Proteomes" id="UP000077755">
    <property type="component" value="Chromosome 9"/>
</dbReference>
<gene>
    <name evidence="7" type="ORF">DCAR_0935784</name>
</gene>
<keyword evidence="4" id="KW-1133">Transmembrane helix</keyword>
<dbReference type="Pfam" id="PF07690">
    <property type="entry name" value="MFS_1"/>
    <property type="match status" value="1"/>
</dbReference>
<dbReference type="GO" id="GO:0009705">
    <property type="term" value="C:plant-type vacuole membrane"/>
    <property type="evidence" value="ECO:0007669"/>
    <property type="project" value="TreeGrafter"/>
</dbReference>
<reference evidence="7" key="2">
    <citation type="submission" date="2022-03" db="EMBL/GenBank/DDBJ databases">
        <title>Draft title - Genomic analysis of global carrot germplasm unveils the trajectory of domestication and the origin of high carotenoid orange carrot.</title>
        <authorList>
            <person name="Iorizzo M."/>
            <person name="Ellison S."/>
            <person name="Senalik D."/>
            <person name="Macko-Podgorni A."/>
            <person name="Grzebelus D."/>
            <person name="Bostan H."/>
            <person name="Rolling W."/>
            <person name="Curaba J."/>
            <person name="Simon P."/>
        </authorList>
    </citation>
    <scope>NUCLEOTIDE SEQUENCE</scope>
    <source>
        <tissue evidence="7">Leaf</tissue>
    </source>
</reference>
<dbReference type="GO" id="GO:0022821">
    <property type="term" value="F:solute:potassium antiporter activity"/>
    <property type="evidence" value="ECO:0007669"/>
    <property type="project" value="TreeGrafter"/>
</dbReference>
<keyword evidence="2" id="KW-0813">Transport</keyword>
<evidence type="ECO:0000256" key="3">
    <source>
        <dbReference type="ARBA" id="ARBA00022692"/>
    </source>
</evidence>
<evidence type="ECO:0000256" key="4">
    <source>
        <dbReference type="ARBA" id="ARBA00022989"/>
    </source>
</evidence>
<comment type="similarity">
    <text evidence="6">Belongs to the major facilitator superfamily. Phosphate:H(+) symporter (TC 2.A.1.9) family.</text>
</comment>
<keyword evidence="3" id="KW-0812">Transmembrane</keyword>
<dbReference type="PROSITE" id="PS50850">
    <property type="entry name" value="MFS"/>
    <property type="match status" value="1"/>
</dbReference>
<dbReference type="GO" id="GO:0090333">
    <property type="term" value="P:regulation of stomatal closure"/>
    <property type="evidence" value="ECO:0007669"/>
    <property type="project" value="TreeGrafter"/>
</dbReference>
<organism evidence="7 8">
    <name type="scientific">Daucus carota subsp. sativus</name>
    <name type="common">Carrot</name>
    <dbReference type="NCBI Taxonomy" id="79200"/>
    <lineage>
        <taxon>Eukaryota</taxon>
        <taxon>Viridiplantae</taxon>
        <taxon>Streptophyta</taxon>
        <taxon>Embryophyta</taxon>
        <taxon>Tracheophyta</taxon>
        <taxon>Spermatophyta</taxon>
        <taxon>Magnoliopsida</taxon>
        <taxon>eudicotyledons</taxon>
        <taxon>Gunneridae</taxon>
        <taxon>Pentapetalae</taxon>
        <taxon>asterids</taxon>
        <taxon>campanulids</taxon>
        <taxon>Apiales</taxon>
        <taxon>Apiaceae</taxon>
        <taxon>Apioideae</taxon>
        <taxon>Scandiceae</taxon>
        <taxon>Daucinae</taxon>
        <taxon>Daucus</taxon>
        <taxon>Daucus sect. Daucus</taxon>
    </lineage>
</organism>
<dbReference type="InterPro" id="IPR020846">
    <property type="entry name" value="MFS_dom"/>
</dbReference>
<evidence type="ECO:0000256" key="6">
    <source>
        <dbReference type="ARBA" id="ARBA00044504"/>
    </source>
</evidence>
<name>A0A175YI84_DAUCS</name>
<evidence type="ECO:0000256" key="5">
    <source>
        <dbReference type="ARBA" id="ARBA00023136"/>
    </source>
</evidence>
<dbReference type="InterPro" id="IPR011701">
    <property type="entry name" value="MFS"/>
</dbReference>
<comment type="subcellular location">
    <subcellularLocation>
        <location evidence="1">Membrane</location>
        <topology evidence="1">Multi-pass membrane protein</topology>
    </subcellularLocation>
</comment>
<dbReference type="InterPro" id="IPR036259">
    <property type="entry name" value="MFS_trans_sf"/>
</dbReference>
<dbReference type="EMBL" id="CP093351">
    <property type="protein sequence ID" value="WOH16234.1"/>
    <property type="molecule type" value="Genomic_DNA"/>
</dbReference>
<dbReference type="Gene3D" id="1.20.1250.20">
    <property type="entry name" value="MFS general substrate transporter like domains"/>
    <property type="match status" value="1"/>
</dbReference>
<dbReference type="OMA" id="AFMHIFP"/>
<evidence type="ECO:0000313" key="7">
    <source>
        <dbReference type="EMBL" id="WOH16234.1"/>
    </source>
</evidence>
<dbReference type="AlphaFoldDB" id="A0A175YI84"/>
<dbReference type="CDD" id="cd17330">
    <property type="entry name" value="MFS_SLC46_TetA_like"/>
    <property type="match status" value="1"/>
</dbReference>
<keyword evidence="8" id="KW-1185">Reference proteome</keyword>